<name>A0A6L6LW00_9FIRM</name>
<dbReference type="AlphaFoldDB" id="A0A6L6LW00"/>
<dbReference type="PANTHER" id="PTHR18964">
    <property type="entry name" value="ROK (REPRESSOR, ORF, KINASE) FAMILY"/>
    <property type="match status" value="1"/>
</dbReference>
<dbReference type="Gene3D" id="1.10.10.10">
    <property type="entry name" value="Winged helix-like DNA-binding domain superfamily/Winged helix DNA-binding domain"/>
    <property type="match status" value="1"/>
</dbReference>
<dbReference type="InterPro" id="IPR036390">
    <property type="entry name" value="WH_DNA-bd_sf"/>
</dbReference>
<dbReference type="RefSeq" id="WP_009326184.1">
    <property type="nucleotide sequence ID" value="NZ_WMZN01000051.1"/>
</dbReference>
<dbReference type="EMBL" id="WMZU01000046">
    <property type="protein sequence ID" value="MTS29022.1"/>
    <property type="molecule type" value="Genomic_DNA"/>
</dbReference>
<evidence type="ECO:0000313" key="4">
    <source>
        <dbReference type="EMBL" id="MTS29022.1"/>
    </source>
</evidence>
<proteinExistence type="inferred from homology"/>
<organism evidence="4 5">
    <name type="scientific">Ruthenibacterium lactatiformans</name>
    <dbReference type="NCBI Taxonomy" id="1550024"/>
    <lineage>
        <taxon>Bacteria</taxon>
        <taxon>Bacillati</taxon>
        <taxon>Bacillota</taxon>
        <taxon>Clostridia</taxon>
        <taxon>Eubacteriales</taxon>
        <taxon>Oscillospiraceae</taxon>
        <taxon>Ruthenibacterium</taxon>
    </lineage>
</organism>
<keyword evidence="3" id="KW-0859">Xylose metabolism</keyword>
<reference evidence="4 5" key="1">
    <citation type="journal article" date="2019" name="Nat. Med.">
        <title>A library of human gut bacterial isolates paired with longitudinal multiomics data enables mechanistic microbiome research.</title>
        <authorList>
            <person name="Poyet M."/>
            <person name="Groussin M."/>
            <person name="Gibbons S.M."/>
            <person name="Avila-Pacheco J."/>
            <person name="Jiang X."/>
            <person name="Kearney S.M."/>
            <person name="Perrotta A.R."/>
            <person name="Berdy B."/>
            <person name="Zhao S."/>
            <person name="Lieberman T.D."/>
            <person name="Swanson P.K."/>
            <person name="Smith M."/>
            <person name="Roesemann S."/>
            <person name="Alexander J.E."/>
            <person name="Rich S.A."/>
            <person name="Livny J."/>
            <person name="Vlamakis H."/>
            <person name="Clish C."/>
            <person name="Bullock K."/>
            <person name="Deik A."/>
            <person name="Scott J."/>
            <person name="Pierce K.A."/>
            <person name="Xavier R.J."/>
            <person name="Alm E.J."/>
        </authorList>
    </citation>
    <scope>NUCLEOTIDE SEQUENCE [LARGE SCALE GENOMIC DNA]</scope>
    <source>
        <strain evidence="4 5">BIOML-A4</strain>
    </source>
</reference>
<gene>
    <name evidence="4" type="ORF">GMD59_17290</name>
</gene>
<dbReference type="SUPFAM" id="SSF46785">
    <property type="entry name" value="Winged helix' DNA-binding domain"/>
    <property type="match status" value="1"/>
</dbReference>
<evidence type="ECO:0000313" key="5">
    <source>
        <dbReference type="Proteomes" id="UP000472755"/>
    </source>
</evidence>
<dbReference type="InterPro" id="IPR000600">
    <property type="entry name" value="ROK"/>
</dbReference>
<dbReference type="InterPro" id="IPR043129">
    <property type="entry name" value="ATPase_NBD"/>
</dbReference>
<dbReference type="Gene3D" id="3.30.420.40">
    <property type="match status" value="2"/>
</dbReference>
<accession>A0A6L6LW00</accession>
<comment type="similarity">
    <text evidence="2">Belongs to the ROK (NagC/XylR) family.</text>
</comment>
<protein>
    <submittedName>
        <fullName evidence="4">ROK family protein</fullName>
    </submittedName>
</protein>
<sequence length="379" mass="40981">MAYTPRNAEYTKEFNRKLFIRLLRQQPLSRAEIARRTGLTRAAASLIVDDLLSEHILRELSPTISGRGRAPTPLAVCGNAYYAAGVYLNRTGCRAGISDLSGNLISESAVYLQENDGGASGVSLLAQTLKALITKAKLPAGKLLGVGISAPGPLDTEEGRILNPPGFALWQQSAIAPLLQKYLQLPVYLENNASSLAIYNYEKRAQDGMEDFLLLLVDSGVGSGVISGGKLLKSASNYTCELGHVSIHYKGRRCPCGNIGCLETYAAIPNLLHDWPNFHSWEEIIDSPTLQAQQALEAEASYLSAGIVTLTNLINIKTVLLAGNILYGFERLQPLISQNIAGRPLAHEEKPLQIFPALCMPGTDLCAACNIVFNRFLAS</sequence>
<comment type="caution">
    <text evidence="4">The sequence shown here is derived from an EMBL/GenBank/DDBJ whole genome shotgun (WGS) entry which is preliminary data.</text>
</comment>
<dbReference type="Pfam" id="PF00480">
    <property type="entry name" value="ROK"/>
    <property type="match status" value="1"/>
</dbReference>
<dbReference type="SUPFAM" id="SSF53067">
    <property type="entry name" value="Actin-like ATPase domain"/>
    <property type="match status" value="1"/>
</dbReference>
<dbReference type="PANTHER" id="PTHR18964:SF149">
    <property type="entry name" value="BIFUNCTIONAL UDP-N-ACETYLGLUCOSAMINE 2-EPIMERASE_N-ACETYLMANNOSAMINE KINASE"/>
    <property type="match status" value="1"/>
</dbReference>
<dbReference type="Proteomes" id="UP000472755">
    <property type="component" value="Unassembled WGS sequence"/>
</dbReference>
<evidence type="ECO:0000256" key="1">
    <source>
        <dbReference type="ARBA" id="ARBA00002486"/>
    </source>
</evidence>
<evidence type="ECO:0000256" key="2">
    <source>
        <dbReference type="ARBA" id="ARBA00006479"/>
    </source>
</evidence>
<comment type="function">
    <text evidence="1">Transcriptional repressor of xylose-utilizing enzymes.</text>
</comment>
<evidence type="ECO:0000256" key="3">
    <source>
        <dbReference type="ARBA" id="ARBA00022629"/>
    </source>
</evidence>
<dbReference type="GO" id="GO:0042732">
    <property type="term" value="P:D-xylose metabolic process"/>
    <property type="evidence" value="ECO:0007669"/>
    <property type="project" value="UniProtKB-KW"/>
</dbReference>
<keyword evidence="3" id="KW-0119">Carbohydrate metabolism</keyword>
<dbReference type="InterPro" id="IPR036388">
    <property type="entry name" value="WH-like_DNA-bd_sf"/>
</dbReference>